<dbReference type="Proteomes" id="UP001489004">
    <property type="component" value="Unassembled WGS sequence"/>
</dbReference>
<dbReference type="AlphaFoldDB" id="A0AAW1PWM6"/>
<evidence type="ECO:0000313" key="2">
    <source>
        <dbReference type="Proteomes" id="UP001489004"/>
    </source>
</evidence>
<keyword evidence="2" id="KW-1185">Reference proteome</keyword>
<gene>
    <name evidence="1" type="ORF">WJX72_009901</name>
</gene>
<name>A0AAW1PWM6_9CHLO</name>
<organism evidence="1 2">
    <name type="scientific">[Myrmecia] bisecta</name>
    <dbReference type="NCBI Taxonomy" id="41462"/>
    <lineage>
        <taxon>Eukaryota</taxon>
        <taxon>Viridiplantae</taxon>
        <taxon>Chlorophyta</taxon>
        <taxon>core chlorophytes</taxon>
        <taxon>Trebouxiophyceae</taxon>
        <taxon>Trebouxiales</taxon>
        <taxon>Trebouxiaceae</taxon>
        <taxon>Myrmecia</taxon>
    </lineage>
</organism>
<protein>
    <recommendedName>
        <fullName evidence="3">Protein kinase domain-containing protein</fullName>
    </recommendedName>
</protein>
<dbReference type="SUPFAM" id="SSF56112">
    <property type="entry name" value="Protein kinase-like (PK-like)"/>
    <property type="match status" value="1"/>
</dbReference>
<reference evidence="1 2" key="1">
    <citation type="journal article" date="2024" name="Nat. Commun.">
        <title>Phylogenomics reveals the evolutionary origins of lichenization in chlorophyte algae.</title>
        <authorList>
            <person name="Puginier C."/>
            <person name="Libourel C."/>
            <person name="Otte J."/>
            <person name="Skaloud P."/>
            <person name="Haon M."/>
            <person name="Grisel S."/>
            <person name="Petersen M."/>
            <person name="Berrin J.G."/>
            <person name="Delaux P.M."/>
            <person name="Dal Grande F."/>
            <person name="Keller J."/>
        </authorList>
    </citation>
    <scope>NUCLEOTIDE SEQUENCE [LARGE SCALE GENOMIC DNA]</scope>
    <source>
        <strain evidence="1 2">SAG 2043</strain>
    </source>
</reference>
<dbReference type="EMBL" id="JALJOR010000008">
    <property type="protein sequence ID" value="KAK9813152.1"/>
    <property type="molecule type" value="Genomic_DNA"/>
</dbReference>
<comment type="caution">
    <text evidence="1">The sequence shown here is derived from an EMBL/GenBank/DDBJ whole genome shotgun (WGS) entry which is preliminary data.</text>
</comment>
<dbReference type="InterPro" id="IPR011009">
    <property type="entry name" value="Kinase-like_dom_sf"/>
</dbReference>
<sequence length="125" mass="14178">MPGAVKYEGLQVNGEAVDLSRQRFVHRDIRMENVVQLFDEWMLIDWELAGRADELVWWRGKVLPEPVRAGQAPYIVQTDIWQVGRLIQMQPVASDGARQIAQRLVAGDYVSAARATEEIWAVTSS</sequence>
<evidence type="ECO:0008006" key="3">
    <source>
        <dbReference type="Google" id="ProtNLM"/>
    </source>
</evidence>
<accession>A0AAW1PWM6</accession>
<evidence type="ECO:0000313" key="1">
    <source>
        <dbReference type="EMBL" id="KAK9813152.1"/>
    </source>
</evidence>
<proteinExistence type="predicted"/>